<reference evidence="7" key="1">
    <citation type="submission" date="2016-08" db="EMBL/GenBank/DDBJ databases">
        <title>Complete genome of Cloacibacillus porcorum.</title>
        <authorList>
            <person name="Looft T."/>
            <person name="Bayles D.O."/>
            <person name="Alt D.P."/>
        </authorList>
    </citation>
    <scope>NUCLEOTIDE SEQUENCE [LARGE SCALE GENOMIC DNA]</scope>
    <source>
        <strain evidence="7">CL-84</strain>
    </source>
</reference>
<keyword evidence="8" id="KW-1185">Reference proteome</keyword>
<dbReference type="KEGG" id="cpor:BED41_01315"/>
<evidence type="ECO:0000256" key="1">
    <source>
        <dbReference type="ARBA" id="ARBA00004651"/>
    </source>
</evidence>
<evidence type="ECO:0000256" key="3">
    <source>
        <dbReference type="ARBA" id="ARBA00022692"/>
    </source>
</evidence>
<accession>A0A1B2I1L4</accession>
<dbReference type="Proteomes" id="UP000093044">
    <property type="component" value="Chromosome"/>
</dbReference>
<dbReference type="NCBIfam" id="TIGR02454">
    <property type="entry name" value="ECF_T_CbiQ"/>
    <property type="match status" value="1"/>
</dbReference>
<dbReference type="GeneID" id="83056489"/>
<evidence type="ECO:0000256" key="5">
    <source>
        <dbReference type="ARBA" id="ARBA00023136"/>
    </source>
</evidence>
<dbReference type="EMBL" id="CP016757">
    <property type="protein sequence ID" value="ANZ43850.1"/>
    <property type="molecule type" value="Genomic_DNA"/>
</dbReference>
<dbReference type="InterPro" id="IPR012809">
    <property type="entry name" value="ECF_CbiQ"/>
</dbReference>
<keyword evidence="3 6" id="KW-0812">Transmembrane</keyword>
<dbReference type="OrthoDB" id="6307at2"/>
<dbReference type="RefSeq" id="WP_066742082.1">
    <property type="nucleotide sequence ID" value="NZ_CP016757.1"/>
</dbReference>
<feature type="transmembrane region" description="Helical" evidence="6">
    <location>
        <begin position="240"/>
        <end position="256"/>
    </location>
</feature>
<keyword evidence="4 6" id="KW-1133">Transmembrane helix</keyword>
<gene>
    <name evidence="7" type="ORF">BED41_01315</name>
</gene>
<dbReference type="GO" id="GO:0006824">
    <property type="term" value="P:cobalt ion transport"/>
    <property type="evidence" value="ECO:0007669"/>
    <property type="project" value="InterPro"/>
</dbReference>
<dbReference type="PANTHER" id="PTHR34857">
    <property type="entry name" value="SLL0384 PROTEIN"/>
    <property type="match status" value="1"/>
</dbReference>
<evidence type="ECO:0000313" key="8">
    <source>
        <dbReference type="Proteomes" id="UP000093044"/>
    </source>
</evidence>
<dbReference type="InterPro" id="IPR051611">
    <property type="entry name" value="ECF_transporter_component"/>
</dbReference>
<feature type="transmembrane region" description="Helical" evidence="6">
    <location>
        <begin position="79"/>
        <end position="96"/>
    </location>
</feature>
<organism evidence="7 8">
    <name type="scientific">Cloacibacillus porcorum</name>
    <dbReference type="NCBI Taxonomy" id="1197717"/>
    <lineage>
        <taxon>Bacteria</taxon>
        <taxon>Thermotogati</taxon>
        <taxon>Synergistota</taxon>
        <taxon>Synergistia</taxon>
        <taxon>Synergistales</taxon>
        <taxon>Synergistaceae</taxon>
        <taxon>Cloacibacillus</taxon>
    </lineage>
</organism>
<dbReference type="PANTHER" id="PTHR34857:SF2">
    <property type="entry name" value="SLL0384 PROTEIN"/>
    <property type="match status" value="1"/>
</dbReference>
<dbReference type="AlphaFoldDB" id="A0A1B2I1L4"/>
<protein>
    <submittedName>
        <fullName evidence="7">Cobalt ECF transporter T component CbiQ</fullName>
    </submittedName>
</protein>
<evidence type="ECO:0000256" key="4">
    <source>
        <dbReference type="ARBA" id="ARBA00022989"/>
    </source>
</evidence>
<sequence length="270" mass="29424">MTDLRGSVYEIYSLEQLAGGGSVIHALDPRAKILGTLFYIAAVVSFGRGELSALAPFVLYPAVALALAGIPGSMIFKRSLVALPFCLFAGLSSAFFDRSVLFTVGGLHVTAGWMALFTIVFRTLLCVSAVLILVAVTPFRELTEGLRRLRLPAVFISLFEMTYRYLGTLAGEALSMYTAYSLRGGGKKGVAMRDMGSFAGQLLLRSFDRAERVYQAMKCRGYQSAPPSAIRKRRLAPGDLVFILLLCGSSLLFRLINIPQLIGRLFECLI</sequence>
<evidence type="ECO:0000313" key="7">
    <source>
        <dbReference type="EMBL" id="ANZ43850.1"/>
    </source>
</evidence>
<dbReference type="CDD" id="cd16914">
    <property type="entry name" value="EcfT"/>
    <property type="match status" value="1"/>
</dbReference>
<feature type="transmembrane region" description="Helical" evidence="6">
    <location>
        <begin position="53"/>
        <end position="72"/>
    </location>
</feature>
<dbReference type="GO" id="GO:0043190">
    <property type="term" value="C:ATP-binding cassette (ABC) transporter complex"/>
    <property type="evidence" value="ECO:0007669"/>
    <property type="project" value="InterPro"/>
</dbReference>
<keyword evidence="2" id="KW-1003">Cell membrane</keyword>
<comment type="subcellular location">
    <subcellularLocation>
        <location evidence="1">Cell membrane</location>
        <topology evidence="1">Multi-pass membrane protein</topology>
    </subcellularLocation>
</comment>
<dbReference type="InterPro" id="IPR003339">
    <property type="entry name" value="ABC/ECF_trnsptr_transmembrane"/>
</dbReference>
<keyword evidence="5 6" id="KW-0472">Membrane</keyword>
<dbReference type="Pfam" id="PF02361">
    <property type="entry name" value="CbiQ"/>
    <property type="match status" value="1"/>
</dbReference>
<evidence type="ECO:0000256" key="6">
    <source>
        <dbReference type="SAM" id="Phobius"/>
    </source>
</evidence>
<feature type="transmembrane region" description="Helical" evidence="6">
    <location>
        <begin position="116"/>
        <end position="137"/>
    </location>
</feature>
<evidence type="ECO:0000256" key="2">
    <source>
        <dbReference type="ARBA" id="ARBA00022475"/>
    </source>
</evidence>
<dbReference type="STRING" id="1197717.BED41_01315"/>
<proteinExistence type="predicted"/>
<name>A0A1B2I1L4_9BACT</name>